<organism evidence="3 4">
    <name type="scientific">Vibrio caribbeanicus ATCC BAA-2122</name>
    <dbReference type="NCBI Taxonomy" id="796620"/>
    <lineage>
        <taxon>Bacteria</taxon>
        <taxon>Pseudomonadati</taxon>
        <taxon>Pseudomonadota</taxon>
        <taxon>Gammaproteobacteria</taxon>
        <taxon>Vibrionales</taxon>
        <taxon>Vibrionaceae</taxon>
        <taxon>Vibrio</taxon>
    </lineage>
</organism>
<keyword evidence="4" id="KW-1185">Reference proteome</keyword>
<keyword evidence="1" id="KW-1003">Cell membrane</keyword>
<name>E3BGQ7_9VIBR</name>
<dbReference type="PANTHER" id="PTHR35813">
    <property type="entry name" value="INNER MEMBRANE PROTEIN YBAN"/>
    <property type="match status" value="1"/>
</dbReference>
<dbReference type="EMBL" id="AEIU01000050">
    <property type="protein sequence ID" value="EFP97714.1"/>
    <property type="molecule type" value="Genomic_DNA"/>
</dbReference>
<keyword evidence="2" id="KW-0812">Transmembrane</keyword>
<protein>
    <recommendedName>
        <fullName evidence="1">Inner membrane protein</fullName>
    </recommendedName>
</protein>
<keyword evidence="2" id="KW-1133">Transmembrane helix</keyword>
<dbReference type="PANTHER" id="PTHR35813:SF1">
    <property type="entry name" value="INNER MEMBRANE PROTEIN YBAN"/>
    <property type="match status" value="1"/>
</dbReference>
<sequence>MILGVAGIFLPLLPTTPFILLASACFMRGSPRFHRWLNEHKTFGPILSNWHQHRSVSSKVKKRGALCILASFAFSIWIVPHFWLKIALVLMLILLLQWFLRLPTVEYLADKPENH</sequence>
<evidence type="ECO:0000313" key="3">
    <source>
        <dbReference type="EMBL" id="EFP97714.1"/>
    </source>
</evidence>
<dbReference type="STRING" id="796620.VIBC2010_13749"/>
<accession>E3BGQ7</accession>
<dbReference type="eggNOG" id="COG2832">
    <property type="taxonomic scope" value="Bacteria"/>
</dbReference>
<evidence type="ECO:0000313" key="4">
    <source>
        <dbReference type="Proteomes" id="UP000002943"/>
    </source>
</evidence>
<dbReference type="GO" id="GO:0005886">
    <property type="term" value="C:plasma membrane"/>
    <property type="evidence" value="ECO:0007669"/>
    <property type="project" value="UniProtKB-SubCell"/>
</dbReference>
<feature type="transmembrane region" description="Helical" evidence="2">
    <location>
        <begin position="89"/>
        <end position="109"/>
    </location>
</feature>
<dbReference type="Proteomes" id="UP000002943">
    <property type="component" value="Unassembled WGS sequence"/>
</dbReference>
<dbReference type="PIRSF" id="PIRSF016789">
    <property type="entry name" value="DUF454"/>
    <property type="match status" value="1"/>
</dbReference>
<comment type="subcellular location">
    <subcellularLocation>
        <location evidence="1">Cell inner membrane</location>
        <topology evidence="1">Multi-pass membrane protein</topology>
    </subcellularLocation>
</comment>
<feature type="transmembrane region" description="Helical" evidence="2">
    <location>
        <begin position="6"/>
        <end position="27"/>
    </location>
</feature>
<dbReference type="AlphaFoldDB" id="E3BGQ7"/>
<keyword evidence="1" id="KW-0997">Cell inner membrane</keyword>
<gene>
    <name evidence="3" type="ORF">VIBC2010_13749</name>
</gene>
<proteinExistence type="predicted"/>
<keyword evidence="1 2" id="KW-0472">Membrane</keyword>
<dbReference type="InterPro" id="IPR007401">
    <property type="entry name" value="DUF454"/>
</dbReference>
<evidence type="ECO:0000256" key="1">
    <source>
        <dbReference type="PIRNR" id="PIRNR016789"/>
    </source>
</evidence>
<dbReference type="Pfam" id="PF04304">
    <property type="entry name" value="DUF454"/>
    <property type="match status" value="1"/>
</dbReference>
<comment type="caution">
    <text evidence="3">The sequence shown here is derived from an EMBL/GenBank/DDBJ whole genome shotgun (WGS) entry which is preliminary data.</text>
</comment>
<evidence type="ECO:0000256" key="2">
    <source>
        <dbReference type="SAM" id="Phobius"/>
    </source>
</evidence>
<reference evidence="3 4" key="1">
    <citation type="journal article" date="2012" name="Int. J. Syst. Evol. Microbiol.">
        <title>Vibrio caribbeanicus sp. nov., isolated from the marine sponge Scleritoderma cyanea.</title>
        <authorList>
            <person name="Hoffmann M."/>
            <person name="Monday S.R."/>
            <person name="Allard M.W."/>
            <person name="Strain E.A."/>
            <person name="Whittaker P."/>
            <person name="Naum M."/>
            <person name="McCarthy P.J."/>
            <person name="Lopez J.V."/>
            <person name="Fischer M."/>
            <person name="Brown E.W."/>
        </authorList>
    </citation>
    <scope>NUCLEOTIDE SEQUENCE [LARGE SCALE GENOMIC DNA]</scope>
    <source>
        <strain evidence="3 4">ATCC BAA-2122</strain>
    </source>
</reference>